<comment type="subcellular location">
    <subcellularLocation>
        <location evidence="1">Membrane</location>
        <topology evidence="1">Single-pass type I membrane protein</topology>
    </subcellularLocation>
</comment>
<dbReference type="Gene3D" id="1.10.510.10">
    <property type="entry name" value="Transferase(Phosphotransferase) domain 1"/>
    <property type="match status" value="1"/>
</dbReference>
<dbReference type="InterPro" id="IPR000719">
    <property type="entry name" value="Prot_kinase_dom"/>
</dbReference>
<dbReference type="EC" id="2.7.11.1" evidence="2"/>
<dbReference type="PROSITE" id="PS00108">
    <property type="entry name" value="PROTEIN_KINASE_ST"/>
    <property type="match status" value="1"/>
</dbReference>
<evidence type="ECO:0000256" key="6">
    <source>
        <dbReference type="ARBA" id="ARBA00022729"/>
    </source>
</evidence>
<comment type="catalytic activity">
    <reaction evidence="13">
        <text>L-threonyl-[protein] + ATP = O-phospho-L-threonyl-[protein] + ADP + H(+)</text>
        <dbReference type="Rhea" id="RHEA:46608"/>
        <dbReference type="Rhea" id="RHEA-COMP:11060"/>
        <dbReference type="Rhea" id="RHEA-COMP:11605"/>
        <dbReference type="ChEBI" id="CHEBI:15378"/>
        <dbReference type="ChEBI" id="CHEBI:30013"/>
        <dbReference type="ChEBI" id="CHEBI:30616"/>
        <dbReference type="ChEBI" id="CHEBI:61977"/>
        <dbReference type="ChEBI" id="CHEBI:456216"/>
        <dbReference type="EC" id="2.7.11.1"/>
    </reaction>
</comment>
<dbReference type="SMART" id="SM00220">
    <property type="entry name" value="S_TKc"/>
    <property type="match status" value="1"/>
</dbReference>
<dbReference type="PANTHER" id="PTHR27009">
    <property type="entry name" value="RUST RESISTANCE KINASE LR10-RELATED"/>
    <property type="match status" value="1"/>
</dbReference>
<dbReference type="InterPro" id="IPR032872">
    <property type="entry name" value="WAK_assoc_C"/>
</dbReference>
<dbReference type="EMBL" id="JASCZI010211578">
    <property type="protein sequence ID" value="MED6194679.1"/>
    <property type="molecule type" value="Genomic_DNA"/>
</dbReference>
<evidence type="ECO:0000256" key="15">
    <source>
        <dbReference type="PROSITE-ProRule" id="PRU10141"/>
    </source>
</evidence>
<dbReference type="Pfam" id="PF13947">
    <property type="entry name" value="GUB_WAK_bind"/>
    <property type="match status" value="1"/>
</dbReference>
<dbReference type="PROSITE" id="PS50011">
    <property type="entry name" value="PROTEIN_KINASE_DOM"/>
    <property type="match status" value="1"/>
</dbReference>
<evidence type="ECO:0000256" key="5">
    <source>
        <dbReference type="ARBA" id="ARBA00022692"/>
    </source>
</evidence>
<protein>
    <recommendedName>
        <fullName evidence="2">non-specific serine/threonine protein kinase</fullName>
        <ecNumber evidence="2">2.7.11.1</ecNumber>
    </recommendedName>
</protein>
<keyword evidence="3" id="KW-0723">Serine/threonine-protein kinase</keyword>
<keyword evidence="7 15" id="KW-0547">Nucleotide-binding</keyword>
<dbReference type="InterPro" id="IPR001245">
    <property type="entry name" value="Ser-Thr/Tyr_kinase_cat_dom"/>
</dbReference>
<comment type="caution">
    <text evidence="17">The sequence shown here is derived from an EMBL/GenBank/DDBJ whole genome shotgun (WGS) entry which is preliminary data.</text>
</comment>
<evidence type="ECO:0000256" key="3">
    <source>
        <dbReference type="ARBA" id="ARBA00022527"/>
    </source>
</evidence>
<evidence type="ECO:0000256" key="13">
    <source>
        <dbReference type="ARBA" id="ARBA00047899"/>
    </source>
</evidence>
<dbReference type="PROSITE" id="PS00107">
    <property type="entry name" value="PROTEIN_KINASE_ATP"/>
    <property type="match status" value="1"/>
</dbReference>
<evidence type="ECO:0000256" key="9">
    <source>
        <dbReference type="ARBA" id="ARBA00022840"/>
    </source>
</evidence>
<evidence type="ECO:0000256" key="2">
    <source>
        <dbReference type="ARBA" id="ARBA00012513"/>
    </source>
</evidence>
<dbReference type="CDD" id="cd14066">
    <property type="entry name" value="STKc_IRAK"/>
    <property type="match status" value="1"/>
</dbReference>
<dbReference type="Pfam" id="PF07714">
    <property type="entry name" value="PK_Tyr_Ser-Thr"/>
    <property type="match status" value="1"/>
</dbReference>
<organism evidence="17 18">
    <name type="scientific">Stylosanthes scabra</name>
    <dbReference type="NCBI Taxonomy" id="79078"/>
    <lineage>
        <taxon>Eukaryota</taxon>
        <taxon>Viridiplantae</taxon>
        <taxon>Streptophyta</taxon>
        <taxon>Embryophyta</taxon>
        <taxon>Tracheophyta</taxon>
        <taxon>Spermatophyta</taxon>
        <taxon>Magnoliopsida</taxon>
        <taxon>eudicotyledons</taxon>
        <taxon>Gunneridae</taxon>
        <taxon>Pentapetalae</taxon>
        <taxon>rosids</taxon>
        <taxon>fabids</taxon>
        <taxon>Fabales</taxon>
        <taxon>Fabaceae</taxon>
        <taxon>Papilionoideae</taxon>
        <taxon>50 kb inversion clade</taxon>
        <taxon>dalbergioids sensu lato</taxon>
        <taxon>Dalbergieae</taxon>
        <taxon>Pterocarpus clade</taxon>
        <taxon>Stylosanthes</taxon>
    </lineage>
</organism>
<evidence type="ECO:0000256" key="11">
    <source>
        <dbReference type="ARBA" id="ARBA00023136"/>
    </source>
</evidence>
<keyword evidence="5" id="KW-0812">Transmembrane</keyword>
<reference evidence="17 18" key="1">
    <citation type="journal article" date="2023" name="Plants (Basel)">
        <title>Bridging the Gap: Combining Genomics and Transcriptomics Approaches to Understand Stylosanthes scabra, an Orphan Legume from the Brazilian Caatinga.</title>
        <authorList>
            <person name="Ferreira-Neto J.R.C."/>
            <person name="da Silva M.D."/>
            <person name="Binneck E."/>
            <person name="de Melo N.F."/>
            <person name="da Silva R.H."/>
            <person name="de Melo A.L.T.M."/>
            <person name="Pandolfi V."/>
            <person name="Bustamante F.O."/>
            <person name="Brasileiro-Vidal A.C."/>
            <person name="Benko-Iseppon A.M."/>
        </authorList>
    </citation>
    <scope>NUCLEOTIDE SEQUENCE [LARGE SCALE GENOMIC DNA]</scope>
    <source>
        <tissue evidence="17">Leaves</tissue>
    </source>
</reference>
<evidence type="ECO:0000256" key="4">
    <source>
        <dbReference type="ARBA" id="ARBA00022679"/>
    </source>
</evidence>
<evidence type="ECO:0000256" key="10">
    <source>
        <dbReference type="ARBA" id="ARBA00022989"/>
    </source>
</evidence>
<evidence type="ECO:0000313" key="17">
    <source>
        <dbReference type="EMBL" id="MED6194679.1"/>
    </source>
</evidence>
<proteinExistence type="predicted"/>
<feature type="binding site" evidence="15">
    <location>
        <position position="355"/>
    </location>
    <ligand>
        <name>ATP</name>
        <dbReference type="ChEBI" id="CHEBI:30616"/>
    </ligand>
</feature>
<evidence type="ECO:0000256" key="12">
    <source>
        <dbReference type="ARBA" id="ARBA00023180"/>
    </source>
</evidence>
<comment type="catalytic activity">
    <reaction evidence="14">
        <text>L-seryl-[protein] + ATP = O-phospho-L-seryl-[protein] + ADP + H(+)</text>
        <dbReference type="Rhea" id="RHEA:17989"/>
        <dbReference type="Rhea" id="RHEA-COMP:9863"/>
        <dbReference type="Rhea" id="RHEA-COMP:11604"/>
        <dbReference type="ChEBI" id="CHEBI:15378"/>
        <dbReference type="ChEBI" id="CHEBI:29999"/>
        <dbReference type="ChEBI" id="CHEBI:30616"/>
        <dbReference type="ChEBI" id="CHEBI:83421"/>
        <dbReference type="ChEBI" id="CHEBI:456216"/>
        <dbReference type="EC" id="2.7.11.1"/>
    </reaction>
</comment>
<dbReference type="Gene3D" id="3.30.200.20">
    <property type="entry name" value="Phosphorylase Kinase, domain 1"/>
    <property type="match status" value="1"/>
</dbReference>
<evidence type="ECO:0000256" key="14">
    <source>
        <dbReference type="ARBA" id="ARBA00048679"/>
    </source>
</evidence>
<keyword evidence="11" id="KW-0472">Membrane</keyword>
<sequence>MKQTTLLFSLCSFYSSPLIHSYIIVYFSLLTRITECSVNPKFEACEPKTCGATNNQDISFPFYIIAKQSSYCGLPNFGLTCSDNGFPIVNISATLYTVQDIFYNNQSLRVSIPALSEPRNTECIAPVKNYSGENQRFSVSPNQKQVLLFYGCENMQEQSIGCSAENRTRSVVAIYGDDVENVKLAKKNCDAPTMSVTTAEDEKGGIEEGLRRGFLMNWTARNCSECSSSGGRCGFDEEEYAFRCYCRDINHIIDSENCYPQPAGAIAAAAIMAGLLSICYFAYKSPTWPERYCFPTKSNQDIETFLKNHGVLTIKRYKFSEVKKMTKSFKVKLGQGGFGAVYKGELPNGSHVAVKMLNPSKGNGQEFINEVASISRTSHVNVVTLLGFCFEGGKEVLIYEFIANGSLDKFIYRKEGVETTPFLSWDKLYRISIGIARGLEYLHRGCNTQILHFDIKPHNILLDDNFCPKISDFGLAKLCPGKESLISMSDARGTIGYIAPEVWNRHFGKASHKSDVYSYGMMLLDIVGGKKNINVEGSQTSEVYFPDWIYKRLEQEGTELGGEDGEVVTEENEVIKKMTVVGLWCIQTIPNDRPTMSKVVEMLEGNTNSIEMPPRPALSSPVRSIAESSTLCAFSKISS</sequence>
<evidence type="ECO:0000256" key="8">
    <source>
        <dbReference type="ARBA" id="ARBA00022777"/>
    </source>
</evidence>
<gene>
    <name evidence="17" type="ORF">PIB30_030746</name>
</gene>
<keyword evidence="12" id="KW-0325">Glycoprotein</keyword>
<evidence type="ECO:0000256" key="1">
    <source>
        <dbReference type="ARBA" id="ARBA00004479"/>
    </source>
</evidence>
<dbReference type="Pfam" id="PF14380">
    <property type="entry name" value="WAK_assoc"/>
    <property type="match status" value="1"/>
</dbReference>
<feature type="domain" description="Protein kinase" evidence="16">
    <location>
        <begin position="327"/>
        <end position="618"/>
    </location>
</feature>
<dbReference type="Proteomes" id="UP001341840">
    <property type="component" value="Unassembled WGS sequence"/>
</dbReference>
<name>A0ABU6XBU8_9FABA</name>
<dbReference type="InterPro" id="IPR045874">
    <property type="entry name" value="LRK10/LRL21-25-like"/>
</dbReference>
<dbReference type="SUPFAM" id="SSF56112">
    <property type="entry name" value="Protein kinase-like (PK-like)"/>
    <property type="match status" value="1"/>
</dbReference>
<dbReference type="InterPro" id="IPR017441">
    <property type="entry name" value="Protein_kinase_ATP_BS"/>
</dbReference>
<keyword evidence="10" id="KW-1133">Transmembrane helix</keyword>
<dbReference type="InterPro" id="IPR008271">
    <property type="entry name" value="Ser/Thr_kinase_AS"/>
</dbReference>
<dbReference type="InterPro" id="IPR011009">
    <property type="entry name" value="Kinase-like_dom_sf"/>
</dbReference>
<evidence type="ECO:0000256" key="7">
    <source>
        <dbReference type="ARBA" id="ARBA00022741"/>
    </source>
</evidence>
<accession>A0ABU6XBU8</accession>
<evidence type="ECO:0000313" key="18">
    <source>
        <dbReference type="Proteomes" id="UP001341840"/>
    </source>
</evidence>
<keyword evidence="18" id="KW-1185">Reference proteome</keyword>
<keyword evidence="8" id="KW-0418">Kinase</keyword>
<keyword evidence="9 15" id="KW-0067">ATP-binding</keyword>
<evidence type="ECO:0000259" key="16">
    <source>
        <dbReference type="PROSITE" id="PS50011"/>
    </source>
</evidence>
<keyword evidence="6" id="KW-0732">Signal</keyword>
<dbReference type="InterPro" id="IPR025287">
    <property type="entry name" value="WAK_GUB"/>
</dbReference>
<keyword evidence="4" id="KW-0808">Transferase</keyword>